<proteinExistence type="predicted"/>
<dbReference type="EMBL" id="PDCK01000045">
    <property type="protein sequence ID" value="PRQ18187.1"/>
    <property type="molecule type" value="Genomic_DNA"/>
</dbReference>
<accession>A0A2P6P8F0</accession>
<dbReference type="GO" id="GO:0009707">
    <property type="term" value="C:chloroplast outer membrane"/>
    <property type="evidence" value="ECO:0007669"/>
    <property type="project" value="TreeGrafter"/>
</dbReference>
<dbReference type="Gramene" id="PRQ18187">
    <property type="protein sequence ID" value="PRQ18187"/>
    <property type="gene ID" value="RchiOBHm_Chr7g0203201"/>
</dbReference>
<organism evidence="2 3">
    <name type="scientific">Rosa chinensis</name>
    <name type="common">China rose</name>
    <dbReference type="NCBI Taxonomy" id="74649"/>
    <lineage>
        <taxon>Eukaryota</taxon>
        <taxon>Viridiplantae</taxon>
        <taxon>Streptophyta</taxon>
        <taxon>Embryophyta</taxon>
        <taxon>Tracheophyta</taxon>
        <taxon>Spermatophyta</taxon>
        <taxon>Magnoliopsida</taxon>
        <taxon>eudicotyledons</taxon>
        <taxon>Gunneridae</taxon>
        <taxon>Pentapetalae</taxon>
        <taxon>rosids</taxon>
        <taxon>fabids</taxon>
        <taxon>Rosales</taxon>
        <taxon>Rosaceae</taxon>
        <taxon>Rosoideae</taxon>
        <taxon>Rosoideae incertae sedis</taxon>
        <taxon>Rosa</taxon>
    </lineage>
</organism>
<dbReference type="GO" id="GO:0005216">
    <property type="term" value="F:monoatomic ion channel activity"/>
    <property type="evidence" value="ECO:0007669"/>
    <property type="project" value="InterPro"/>
</dbReference>
<sequence>MFRSSIRSLSLALSLSLARAPSHICRLDYRLRRQRPRYSQARPEGSNCCNWSSLGASNRRLLLLLQHFCWSAPTPIPNPILSCFSSKIKRPSVRVTSEFDNDSSVFFHKVSCKLFDSVAKLKVLFNNNHKGAVSPPQVSFISQYLSIHYNFEDQSTLPNSSVDVGPRLQFRASHDLKAQQGEATMVAKLADPGYAFQLSSSFHSAGLPKATLKFPLGEVTLEEKEEEETNKMLSINGIVKGQLLNGLCTAHYVDDELK</sequence>
<gene>
    <name evidence="2" type="ORF">RchiOBHm_Chr7g0203201</name>
</gene>
<dbReference type="InterPro" id="IPR038951">
    <property type="entry name" value="OEP37-like"/>
</dbReference>
<evidence type="ECO:0000256" key="1">
    <source>
        <dbReference type="SAM" id="SignalP"/>
    </source>
</evidence>
<keyword evidence="1" id="KW-0732">Signal</keyword>
<dbReference type="PANTHER" id="PTHR35484">
    <property type="entry name" value="OUTER ENVELOPE PORE PROTEIN 37, CHLOROPLASTIC"/>
    <property type="match status" value="1"/>
</dbReference>
<keyword evidence="3" id="KW-1185">Reference proteome</keyword>
<feature type="chain" id="PRO_5015151422" evidence="1">
    <location>
        <begin position="21"/>
        <end position="258"/>
    </location>
</feature>
<feature type="signal peptide" evidence="1">
    <location>
        <begin position="1"/>
        <end position="20"/>
    </location>
</feature>
<name>A0A2P6P8F0_ROSCH</name>
<reference evidence="2 3" key="1">
    <citation type="journal article" date="2018" name="Nat. Genet.">
        <title>The Rosa genome provides new insights in the design of modern roses.</title>
        <authorList>
            <person name="Bendahmane M."/>
        </authorList>
    </citation>
    <scope>NUCLEOTIDE SEQUENCE [LARGE SCALE GENOMIC DNA]</scope>
    <source>
        <strain evidence="3">cv. Old Blush</strain>
    </source>
</reference>
<evidence type="ECO:0000313" key="3">
    <source>
        <dbReference type="Proteomes" id="UP000238479"/>
    </source>
</evidence>
<comment type="caution">
    <text evidence="2">The sequence shown here is derived from an EMBL/GenBank/DDBJ whole genome shotgun (WGS) entry which is preliminary data.</text>
</comment>
<dbReference type="AlphaFoldDB" id="A0A2P6P8F0"/>
<dbReference type="Proteomes" id="UP000238479">
    <property type="component" value="Chromosome 7"/>
</dbReference>
<protein>
    <submittedName>
        <fullName evidence="2">Uncharacterized protein</fullName>
    </submittedName>
</protein>
<dbReference type="GO" id="GO:0006812">
    <property type="term" value="P:monoatomic cation transport"/>
    <property type="evidence" value="ECO:0007669"/>
    <property type="project" value="InterPro"/>
</dbReference>
<dbReference type="PANTHER" id="PTHR35484:SF2">
    <property type="entry name" value="OUTER ENVELOPE PORE PROTEIN 37, CHLOROPLASTIC"/>
    <property type="match status" value="1"/>
</dbReference>
<dbReference type="STRING" id="74649.A0A2P6P8F0"/>
<evidence type="ECO:0000313" key="2">
    <source>
        <dbReference type="EMBL" id="PRQ18187.1"/>
    </source>
</evidence>